<dbReference type="OrthoDB" id="9789556at2"/>
<dbReference type="Proteomes" id="UP000183926">
    <property type="component" value="Unassembled WGS sequence"/>
</dbReference>
<keyword evidence="2 6" id="KW-0889">Transcription antitermination</keyword>
<protein>
    <recommendedName>
        <fullName evidence="6">Transcription antitermination protein NusB</fullName>
    </recommendedName>
    <alternativeName>
        <fullName evidence="6">Antitermination factor NusB</fullName>
    </alternativeName>
</protein>
<dbReference type="PANTHER" id="PTHR11078">
    <property type="entry name" value="N UTILIZATION SUBSTANCE PROTEIN B-RELATED"/>
    <property type="match status" value="1"/>
</dbReference>
<evidence type="ECO:0000259" key="8">
    <source>
        <dbReference type="Pfam" id="PF01029"/>
    </source>
</evidence>
<keyword evidence="5 6" id="KW-0804">Transcription</keyword>
<dbReference type="AlphaFoldDB" id="A0A1I7IL85"/>
<accession>A0A1I7IL85</accession>
<proteinExistence type="inferred from homology"/>
<evidence type="ECO:0000256" key="6">
    <source>
        <dbReference type="HAMAP-Rule" id="MF_00073"/>
    </source>
</evidence>
<dbReference type="Pfam" id="PF01029">
    <property type="entry name" value="NusB"/>
    <property type="match status" value="1"/>
</dbReference>
<comment type="function">
    <text evidence="6">Involved in transcription antitermination. Required for transcription of ribosomal RNA (rRNA) genes. Binds specifically to the boxA antiterminator sequence of the ribosomal RNA (rrn) operons.</text>
</comment>
<evidence type="ECO:0000256" key="2">
    <source>
        <dbReference type="ARBA" id="ARBA00022814"/>
    </source>
</evidence>
<dbReference type="SUPFAM" id="SSF48013">
    <property type="entry name" value="NusB-like"/>
    <property type="match status" value="1"/>
</dbReference>
<evidence type="ECO:0000256" key="5">
    <source>
        <dbReference type="ARBA" id="ARBA00023163"/>
    </source>
</evidence>
<feature type="domain" description="NusB/RsmB/TIM44" evidence="8">
    <location>
        <begin position="26"/>
        <end position="148"/>
    </location>
</feature>
<dbReference type="EMBL" id="FPBL01000009">
    <property type="protein sequence ID" value="SFU73677.1"/>
    <property type="molecule type" value="Genomic_DNA"/>
</dbReference>
<reference evidence="9 10" key="1">
    <citation type="submission" date="2016-10" db="EMBL/GenBank/DDBJ databases">
        <authorList>
            <person name="de Groot N.N."/>
        </authorList>
    </citation>
    <scope>NUCLEOTIDE SEQUENCE [LARGE SCALE GENOMIC DNA]</scope>
    <source>
        <strain evidence="9 10">Nm24</strain>
    </source>
</reference>
<dbReference type="InterPro" id="IPR006027">
    <property type="entry name" value="NusB_RsmB_TIM44"/>
</dbReference>
<name>A0A1I7IL85_9PROT</name>
<evidence type="ECO:0000313" key="9">
    <source>
        <dbReference type="EMBL" id="SFU73677.1"/>
    </source>
</evidence>
<evidence type="ECO:0000313" key="10">
    <source>
        <dbReference type="Proteomes" id="UP000183926"/>
    </source>
</evidence>
<dbReference type="InterPro" id="IPR035926">
    <property type="entry name" value="NusB-like_sf"/>
</dbReference>
<gene>
    <name evidence="6" type="primary">nusB</name>
    <name evidence="9" type="ORF">SAMN05216339_10951</name>
</gene>
<keyword evidence="3 6" id="KW-0694">RNA-binding</keyword>
<dbReference type="InterPro" id="IPR011605">
    <property type="entry name" value="NusB_fam"/>
</dbReference>
<evidence type="ECO:0000256" key="7">
    <source>
        <dbReference type="SAM" id="MobiDB-lite"/>
    </source>
</evidence>
<sequence length="167" mass="18733">MIPTDTVPPPKPAQGHKGYKNRRRLSRELALQGIYQWRLAGGNAREIDLQLQRVNFYSKADGSYFSDLLQGVLEHSSDLEAQIQTYLDRQLAELSPVECSILLIGTYEMVHHPEIPCRAIINEAIELAKSYGGTDGHKYVNGVLDKLAVRLRAAELQSTPARNKDPH</sequence>
<dbReference type="GO" id="GO:0031564">
    <property type="term" value="P:transcription antitermination"/>
    <property type="evidence" value="ECO:0007669"/>
    <property type="project" value="UniProtKB-KW"/>
</dbReference>
<dbReference type="HAMAP" id="MF_00073">
    <property type="entry name" value="NusB"/>
    <property type="match status" value="1"/>
</dbReference>
<dbReference type="GO" id="GO:0006353">
    <property type="term" value="P:DNA-templated transcription termination"/>
    <property type="evidence" value="ECO:0007669"/>
    <property type="project" value="UniProtKB-UniRule"/>
</dbReference>
<evidence type="ECO:0000256" key="1">
    <source>
        <dbReference type="ARBA" id="ARBA00005952"/>
    </source>
</evidence>
<feature type="compositionally biased region" description="Pro residues" evidence="7">
    <location>
        <begin position="1"/>
        <end position="12"/>
    </location>
</feature>
<dbReference type="NCBIfam" id="TIGR01951">
    <property type="entry name" value="nusB"/>
    <property type="match status" value="1"/>
</dbReference>
<evidence type="ECO:0000256" key="4">
    <source>
        <dbReference type="ARBA" id="ARBA00023015"/>
    </source>
</evidence>
<dbReference type="RefSeq" id="WP_074929063.1">
    <property type="nucleotide sequence ID" value="NZ_FPBL01000009.1"/>
</dbReference>
<feature type="region of interest" description="Disordered" evidence="7">
    <location>
        <begin position="1"/>
        <end position="20"/>
    </location>
</feature>
<dbReference type="GO" id="GO:0005829">
    <property type="term" value="C:cytosol"/>
    <property type="evidence" value="ECO:0007669"/>
    <property type="project" value="TreeGrafter"/>
</dbReference>
<evidence type="ECO:0000256" key="3">
    <source>
        <dbReference type="ARBA" id="ARBA00022884"/>
    </source>
</evidence>
<keyword evidence="4 6" id="KW-0805">Transcription regulation</keyword>
<dbReference type="GO" id="GO:0003723">
    <property type="term" value="F:RNA binding"/>
    <property type="evidence" value="ECO:0007669"/>
    <property type="project" value="UniProtKB-UniRule"/>
</dbReference>
<organism evidence="9 10">
    <name type="scientific">Nitrosomonas eutropha</name>
    <dbReference type="NCBI Taxonomy" id="916"/>
    <lineage>
        <taxon>Bacteria</taxon>
        <taxon>Pseudomonadati</taxon>
        <taxon>Pseudomonadota</taxon>
        <taxon>Betaproteobacteria</taxon>
        <taxon>Nitrosomonadales</taxon>
        <taxon>Nitrosomonadaceae</taxon>
        <taxon>Nitrosomonas</taxon>
    </lineage>
</organism>
<comment type="similarity">
    <text evidence="1 6">Belongs to the NusB family.</text>
</comment>
<dbReference type="Gene3D" id="1.10.940.10">
    <property type="entry name" value="NusB-like"/>
    <property type="match status" value="1"/>
</dbReference>
<dbReference type="PANTHER" id="PTHR11078:SF3">
    <property type="entry name" value="ANTITERMINATION NUSB DOMAIN-CONTAINING PROTEIN"/>
    <property type="match status" value="1"/>
</dbReference>